<accession>A0A8S1GRG0</accession>
<sequence length="77" mass="8833">MANSGNINQEEIEIGTDVANIEAPDVLLAPLDQALEDDDHQVDENNNYLDNFEEEEEDVNDQQYAQYDLLWDDLYGN</sequence>
<protein>
    <submittedName>
        <fullName evidence="1">Uncharacterized protein</fullName>
    </submittedName>
</protein>
<comment type="caution">
    <text evidence="1">The sequence shown here is derived from an EMBL/GenBank/DDBJ whole genome shotgun (WGS) entry which is preliminary data.</text>
</comment>
<dbReference type="AlphaFoldDB" id="A0A8S1GRG0"/>
<reference evidence="1" key="1">
    <citation type="submission" date="2020-10" db="EMBL/GenBank/DDBJ databases">
        <authorList>
            <person name="Kikuchi T."/>
        </authorList>
    </citation>
    <scope>NUCLEOTIDE SEQUENCE</scope>
    <source>
        <strain evidence="1">NKZ352</strain>
    </source>
</reference>
<keyword evidence="2" id="KW-1185">Reference proteome</keyword>
<dbReference type="Proteomes" id="UP000835052">
    <property type="component" value="Unassembled WGS sequence"/>
</dbReference>
<proteinExistence type="predicted"/>
<gene>
    <name evidence="1" type="ORF">CAUJ_LOCUS1291</name>
</gene>
<evidence type="ECO:0000313" key="1">
    <source>
        <dbReference type="EMBL" id="CAD6185372.1"/>
    </source>
</evidence>
<name>A0A8S1GRG0_9PELO</name>
<organism evidence="1 2">
    <name type="scientific">Caenorhabditis auriculariae</name>
    <dbReference type="NCBI Taxonomy" id="2777116"/>
    <lineage>
        <taxon>Eukaryota</taxon>
        <taxon>Metazoa</taxon>
        <taxon>Ecdysozoa</taxon>
        <taxon>Nematoda</taxon>
        <taxon>Chromadorea</taxon>
        <taxon>Rhabditida</taxon>
        <taxon>Rhabditina</taxon>
        <taxon>Rhabditomorpha</taxon>
        <taxon>Rhabditoidea</taxon>
        <taxon>Rhabditidae</taxon>
        <taxon>Peloderinae</taxon>
        <taxon>Caenorhabditis</taxon>
    </lineage>
</organism>
<evidence type="ECO:0000313" key="2">
    <source>
        <dbReference type="Proteomes" id="UP000835052"/>
    </source>
</evidence>
<dbReference type="EMBL" id="CAJGYM010000002">
    <property type="protein sequence ID" value="CAD6185372.1"/>
    <property type="molecule type" value="Genomic_DNA"/>
</dbReference>